<dbReference type="Proteomes" id="UP000706039">
    <property type="component" value="Unassembled WGS sequence"/>
</dbReference>
<evidence type="ECO:0000313" key="6">
    <source>
        <dbReference type="EMBL" id="MBY8821722.1"/>
    </source>
</evidence>
<dbReference type="PRINTS" id="PR00455">
    <property type="entry name" value="HTHTETR"/>
</dbReference>
<evidence type="ECO:0000313" key="7">
    <source>
        <dbReference type="Proteomes" id="UP000706039"/>
    </source>
</evidence>
<dbReference type="SUPFAM" id="SSF48498">
    <property type="entry name" value="Tetracyclin repressor-like, C-terminal domain"/>
    <property type="match status" value="1"/>
</dbReference>
<dbReference type="Pfam" id="PF13305">
    <property type="entry name" value="TetR_C_33"/>
    <property type="match status" value="1"/>
</dbReference>
<evidence type="ECO:0000256" key="4">
    <source>
        <dbReference type="PROSITE-ProRule" id="PRU00335"/>
    </source>
</evidence>
<accession>A0ABS7PKA6</accession>
<dbReference type="PANTHER" id="PTHR30055">
    <property type="entry name" value="HTH-TYPE TRANSCRIPTIONAL REGULATOR RUTR"/>
    <property type="match status" value="1"/>
</dbReference>
<keyword evidence="3" id="KW-0804">Transcription</keyword>
<dbReference type="RefSeq" id="WP_222988812.1">
    <property type="nucleotide sequence ID" value="NZ_JAINVV010000003.1"/>
</dbReference>
<dbReference type="SUPFAM" id="SSF46689">
    <property type="entry name" value="Homeodomain-like"/>
    <property type="match status" value="1"/>
</dbReference>
<dbReference type="PROSITE" id="PS50977">
    <property type="entry name" value="HTH_TETR_2"/>
    <property type="match status" value="1"/>
</dbReference>
<evidence type="ECO:0000259" key="5">
    <source>
        <dbReference type="PROSITE" id="PS50977"/>
    </source>
</evidence>
<reference evidence="6 7" key="1">
    <citation type="submission" date="2021-08" db="EMBL/GenBank/DDBJ databases">
        <authorList>
            <person name="Tuo L."/>
        </authorList>
    </citation>
    <scope>NUCLEOTIDE SEQUENCE [LARGE SCALE GENOMIC DNA]</scope>
    <source>
        <strain evidence="6 7">JCM 31229</strain>
    </source>
</reference>
<gene>
    <name evidence="6" type="ORF">K7G82_05425</name>
</gene>
<sequence length="194" mass="20664">MITVSTSKRESYHHGDLRAALIEAGLKLIEERGADDVGLREAARAVGVSATAIYRHFPDKGAFLQALAQAGLERLAAAQIAASDAAGGGAAGFNATGRAYVRFALANPGLFRLIFSTAKGDPLDWDNAPDDAMRLLRDNAVRLVAKERGAEEAKLFALHSWALVHGLAVLMLDGMVAVDDALIDRVIDVRKVEC</sequence>
<protein>
    <submittedName>
        <fullName evidence="6">TetR/AcrR family transcriptional regulator</fullName>
    </submittedName>
</protein>
<name>A0ABS7PKA6_9SPHN</name>
<dbReference type="PANTHER" id="PTHR30055:SF220">
    <property type="entry name" value="TETR-FAMILY REGULATORY PROTEIN"/>
    <property type="match status" value="1"/>
</dbReference>
<dbReference type="Gene3D" id="1.10.357.10">
    <property type="entry name" value="Tetracycline Repressor, domain 2"/>
    <property type="match status" value="1"/>
</dbReference>
<keyword evidence="2 4" id="KW-0238">DNA-binding</keyword>
<dbReference type="InterPro" id="IPR050109">
    <property type="entry name" value="HTH-type_TetR-like_transc_reg"/>
</dbReference>
<dbReference type="InterPro" id="IPR036271">
    <property type="entry name" value="Tet_transcr_reg_TetR-rel_C_sf"/>
</dbReference>
<feature type="domain" description="HTH tetR-type" evidence="5">
    <location>
        <begin position="15"/>
        <end position="75"/>
    </location>
</feature>
<dbReference type="InterPro" id="IPR009057">
    <property type="entry name" value="Homeodomain-like_sf"/>
</dbReference>
<proteinExistence type="predicted"/>
<dbReference type="InterPro" id="IPR001647">
    <property type="entry name" value="HTH_TetR"/>
</dbReference>
<evidence type="ECO:0000256" key="3">
    <source>
        <dbReference type="ARBA" id="ARBA00023163"/>
    </source>
</evidence>
<dbReference type="InterPro" id="IPR025996">
    <property type="entry name" value="MT1864/Rv1816-like_C"/>
</dbReference>
<dbReference type="Pfam" id="PF00440">
    <property type="entry name" value="TetR_N"/>
    <property type="match status" value="1"/>
</dbReference>
<feature type="DNA-binding region" description="H-T-H motif" evidence="4">
    <location>
        <begin position="38"/>
        <end position="57"/>
    </location>
</feature>
<dbReference type="EMBL" id="JAINVV010000003">
    <property type="protein sequence ID" value="MBY8821722.1"/>
    <property type="molecule type" value="Genomic_DNA"/>
</dbReference>
<organism evidence="6 7">
    <name type="scientific">Sphingomonas colocasiae</name>
    <dbReference type="NCBI Taxonomy" id="1848973"/>
    <lineage>
        <taxon>Bacteria</taxon>
        <taxon>Pseudomonadati</taxon>
        <taxon>Pseudomonadota</taxon>
        <taxon>Alphaproteobacteria</taxon>
        <taxon>Sphingomonadales</taxon>
        <taxon>Sphingomonadaceae</taxon>
        <taxon>Sphingomonas</taxon>
    </lineage>
</organism>
<comment type="caution">
    <text evidence="6">The sequence shown here is derived from an EMBL/GenBank/DDBJ whole genome shotgun (WGS) entry which is preliminary data.</text>
</comment>
<evidence type="ECO:0000256" key="2">
    <source>
        <dbReference type="ARBA" id="ARBA00023125"/>
    </source>
</evidence>
<keyword evidence="7" id="KW-1185">Reference proteome</keyword>
<evidence type="ECO:0000256" key="1">
    <source>
        <dbReference type="ARBA" id="ARBA00023015"/>
    </source>
</evidence>
<keyword evidence="1" id="KW-0805">Transcription regulation</keyword>